<accession>A0ABV6JPR5</accession>
<sequence>MSLSSSSYMLLRSKRWYFRVRVPREHLSLVGRRELVRSLGTGDVLLARCVSSAILLKLPELWAKMAATKHDLDSLISSWFEEELDTQFRSLTSGTFGRSSSAASPKTPEAHGESQALIAAHAQSRLEQLSEEFRNGSFDAMRPVARKIAAGLTPPLPENSQAFHVLLKTLMEAQGEVEEARLRWAEGDVAYRPSLVSHTPATMVAPVTVAAPVPVSPPTGGRTLGDAVQLYLDLQRGAGAKPRSVSQKAAELSILLDAFGQDKPTADITKKDAGKVMEALRFLPPRWREKPALKGLAFLEASEEARRLGLKALNPRTVNGHAQTFRGLCGQEVDAGHLTSNPFDRLEVAVRAAGESDRAFDQTEMSQMFSKPLFTGAQSHSRPHTAGNFLIADWRFWAPLIALLSGARVSEIAQLAPEDVCQREGVWCFAFREGEGRTVKTAASVRHTPIHDELIRLGILKLAEEQQKLKRARLLPEIPAPVGGDSGKQLSKWMSEKFLPHLKLRKRPGLGFHSFRHSMMTELRSAGVDQDTGDVIQGRSSSKVGASYGHFPKTALKASLDRMKVPEEIAKIPPRY</sequence>
<protein>
    <submittedName>
        <fullName evidence="5">DUF6538 domain-containing protein</fullName>
    </submittedName>
</protein>
<keyword evidence="1" id="KW-0238">DNA-binding</keyword>
<gene>
    <name evidence="5" type="ORF">ACFFGY_04265</name>
</gene>
<name>A0ABV6JPR5_9PROT</name>
<comment type="caution">
    <text evidence="5">The sequence shown here is derived from an EMBL/GenBank/DDBJ whole genome shotgun (WGS) entry which is preliminary data.</text>
</comment>
<dbReference type="Proteomes" id="UP001589865">
    <property type="component" value="Unassembled WGS sequence"/>
</dbReference>
<feature type="region of interest" description="Disordered" evidence="3">
    <location>
        <begin position="94"/>
        <end position="114"/>
    </location>
</feature>
<dbReference type="InterPro" id="IPR010998">
    <property type="entry name" value="Integrase_recombinase_N"/>
</dbReference>
<feature type="compositionally biased region" description="Polar residues" evidence="3">
    <location>
        <begin position="94"/>
        <end position="104"/>
    </location>
</feature>
<evidence type="ECO:0000256" key="2">
    <source>
        <dbReference type="ARBA" id="ARBA00023172"/>
    </source>
</evidence>
<dbReference type="CDD" id="cd01184">
    <property type="entry name" value="INT_C_like_1"/>
    <property type="match status" value="1"/>
</dbReference>
<feature type="domain" description="DUF6538" evidence="4">
    <location>
        <begin position="9"/>
        <end position="65"/>
    </location>
</feature>
<dbReference type="InterPro" id="IPR011010">
    <property type="entry name" value="DNA_brk_join_enz"/>
</dbReference>
<proteinExistence type="predicted"/>
<evidence type="ECO:0000259" key="4">
    <source>
        <dbReference type="Pfam" id="PF20172"/>
    </source>
</evidence>
<keyword evidence="2" id="KW-0233">DNA recombination</keyword>
<evidence type="ECO:0000256" key="1">
    <source>
        <dbReference type="ARBA" id="ARBA00023125"/>
    </source>
</evidence>
<dbReference type="InterPro" id="IPR013762">
    <property type="entry name" value="Integrase-like_cat_sf"/>
</dbReference>
<keyword evidence="6" id="KW-1185">Reference proteome</keyword>
<reference evidence="5 6" key="1">
    <citation type="submission" date="2024-09" db="EMBL/GenBank/DDBJ databases">
        <authorList>
            <person name="Sun Q."/>
            <person name="Mori K."/>
        </authorList>
    </citation>
    <scope>NUCLEOTIDE SEQUENCE [LARGE SCALE GENOMIC DNA]</scope>
    <source>
        <strain evidence="5 6">TBRC 5777</strain>
    </source>
</reference>
<dbReference type="Gene3D" id="1.10.150.130">
    <property type="match status" value="1"/>
</dbReference>
<evidence type="ECO:0000313" key="6">
    <source>
        <dbReference type="Proteomes" id="UP001589865"/>
    </source>
</evidence>
<evidence type="ECO:0000256" key="3">
    <source>
        <dbReference type="SAM" id="MobiDB-lite"/>
    </source>
</evidence>
<dbReference type="EMBL" id="JBHLUN010000002">
    <property type="protein sequence ID" value="MFC0407450.1"/>
    <property type="molecule type" value="Genomic_DNA"/>
</dbReference>
<dbReference type="Pfam" id="PF20172">
    <property type="entry name" value="DUF6538"/>
    <property type="match status" value="1"/>
</dbReference>
<dbReference type="Gene3D" id="1.10.443.10">
    <property type="entry name" value="Intergrase catalytic core"/>
    <property type="match status" value="1"/>
</dbReference>
<dbReference type="SUPFAM" id="SSF56349">
    <property type="entry name" value="DNA breaking-rejoining enzymes"/>
    <property type="match status" value="1"/>
</dbReference>
<dbReference type="InterPro" id="IPR046668">
    <property type="entry name" value="DUF6538"/>
</dbReference>
<dbReference type="RefSeq" id="WP_377043149.1">
    <property type="nucleotide sequence ID" value="NZ_JBHLUN010000002.1"/>
</dbReference>
<organism evidence="5 6">
    <name type="scientific">Roseomonas elaeocarpi</name>
    <dbReference type="NCBI Taxonomy" id="907779"/>
    <lineage>
        <taxon>Bacteria</taxon>
        <taxon>Pseudomonadati</taxon>
        <taxon>Pseudomonadota</taxon>
        <taxon>Alphaproteobacteria</taxon>
        <taxon>Acetobacterales</taxon>
        <taxon>Roseomonadaceae</taxon>
        <taxon>Roseomonas</taxon>
    </lineage>
</organism>
<evidence type="ECO:0000313" key="5">
    <source>
        <dbReference type="EMBL" id="MFC0407450.1"/>
    </source>
</evidence>